<feature type="transmembrane region" description="Helical" evidence="17">
    <location>
        <begin position="284"/>
        <end position="306"/>
    </location>
</feature>
<feature type="domain" description="Neurotransmitter-gated ion-channel transmembrane" evidence="19">
    <location>
        <begin position="259"/>
        <end position="498"/>
    </location>
</feature>
<dbReference type="InterPro" id="IPR038050">
    <property type="entry name" value="Neuro_actylchol_rec"/>
</dbReference>
<dbReference type="CDD" id="cd18997">
    <property type="entry name" value="LGIC_ECD_nAChR"/>
    <property type="match status" value="1"/>
</dbReference>
<dbReference type="GO" id="GO:0022848">
    <property type="term" value="F:acetylcholine-gated monoatomic cation-selective channel activity"/>
    <property type="evidence" value="ECO:0007669"/>
    <property type="project" value="InterPro"/>
</dbReference>
<evidence type="ECO:0000256" key="9">
    <source>
        <dbReference type="ARBA" id="ARBA00023136"/>
    </source>
</evidence>
<evidence type="ECO:0000256" key="2">
    <source>
        <dbReference type="ARBA" id="ARBA00022448"/>
    </source>
</evidence>
<dbReference type="GO" id="GO:0045211">
    <property type="term" value="C:postsynaptic membrane"/>
    <property type="evidence" value="ECO:0007669"/>
    <property type="project" value="UniProtKB-SubCell"/>
</dbReference>
<evidence type="ECO:0000256" key="4">
    <source>
        <dbReference type="ARBA" id="ARBA00022692"/>
    </source>
</evidence>
<evidence type="ECO:0000256" key="3">
    <source>
        <dbReference type="ARBA" id="ARBA00022475"/>
    </source>
</evidence>
<feature type="transmembrane region" description="Helical" evidence="17">
    <location>
        <begin position="482"/>
        <end position="500"/>
    </location>
</feature>
<sequence length="542" mass="62512">MVDNCCLSSPVVTKWKKSITNYLRFTYQMLLFMTFVRGTFTSEAAEELFFELTKGYHAQVRPVSSDNESVMVDFSLSISQLIDVDERSQIMTTSVWVRHKWKDVYLQWNPEDYNGIKVIHIPAARIWRPDILLYNNADGNFDVQYLTNAIVDHNGSVTWFPPAIYKSACKINIAHFPFDEQNCTMKFGPWSHDSAKIDMESGNDFVDQEDYWPNGEWEIMESPAKAHHVAYPCCPNEFYADVTYTFILHRKPLFYVVTLVVPCLLISFLTILVFYLPSDAQEKITLSVSILLALIVFLLLIPNLIPPTSTTLPLIGKYMLFTMVLVTISITITVIVINIHFRSASTHAMPAWSRVVFLNYLPKLLFIKRRGQAKGKKKYRALKQINQPFSSLFTSISSVFKRQKQDQKPSTYVLESITPSLLEEIESRDREFDESASGKPLQKDCLEIIDNIEVIAKHMQADDEDEEVSDDWKFMAIVIDRLFLWIFTITCLSGTFGIILKAPMLWEPPGTHPEQNYTRPEMIENDTYEQLKQRGLLDNIFS</sequence>
<keyword evidence="4 17" id="KW-0812">Transmembrane</keyword>
<accession>A0A9Q1CE39</accession>
<keyword evidence="5" id="KW-0732">Signal</keyword>
<dbReference type="Pfam" id="PF02932">
    <property type="entry name" value="Neur_chan_memb"/>
    <property type="match status" value="1"/>
</dbReference>
<dbReference type="PRINTS" id="PR00252">
    <property type="entry name" value="NRIONCHANNEL"/>
</dbReference>
<evidence type="ECO:0000259" key="18">
    <source>
        <dbReference type="Pfam" id="PF02931"/>
    </source>
</evidence>
<dbReference type="GO" id="GO:0007271">
    <property type="term" value="P:synaptic transmission, cholinergic"/>
    <property type="evidence" value="ECO:0007669"/>
    <property type="project" value="UniProtKB-ARBA"/>
</dbReference>
<keyword evidence="13" id="KW-0628">Postsynaptic cell membrane</keyword>
<keyword evidence="3" id="KW-1003">Cell membrane</keyword>
<evidence type="ECO:0000256" key="13">
    <source>
        <dbReference type="ARBA" id="ARBA00023257"/>
    </source>
</evidence>
<keyword evidence="6 17" id="KW-1133">Transmembrane helix</keyword>
<comment type="caution">
    <text evidence="20">The sequence shown here is derived from an EMBL/GenBank/DDBJ whole genome shotgun (WGS) entry which is preliminary data.</text>
</comment>
<dbReference type="PRINTS" id="PR00254">
    <property type="entry name" value="NICOTINICR"/>
</dbReference>
<keyword evidence="11 20" id="KW-0675">Receptor</keyword>
<keyword evidence="2 17" id="KW-0813">Transport</keyword>
<dbReference type="NCBIfam" id="TIGR00860">
    <property type="entry name" value="LIC"/>
    <property type="match status" value="1"/>
</dbReference>
<dbReference type="InterPro" id="IPR006201">
    <property type="entry name" value="Neur_channel"/>
</dbReference>
<dbReference type="OrthoDB" id="5975154at2759"/>
<gene>
    <name evidence="20" type="ORF">HOLleu_09900</name>
</gene>
<evidence type="ECO:0000256" key="5">
    <source>
        <dbReference type="ARBA" id="ARBA00022729"/>
    </source>
</evidence>
<dbReference type="SUPFAM" id="SSF90112">
    <property type="entry name" value="Neurotransmitter-gated ion-channel transmembrane pore"/>
    <property type="match status" value="1"/>
</dbReference>
<dbReference type="PROSITE" id="PS00236">
    <property type="entry name" value="NEUROTR_ION_CHANNEL"/>
    <property type="match status" value="1"/>
</dbReference>
<name>A0A9Q1CE39_HOLLE</name>
<keyword evidence="7" id="KW-0770">Synapse</keyword>
<keyword evidence="12" id="KW-0325">Glycoprotein</keyword>
<evidence type="ECO:0000256" key="7">
    <source>
        <dbReference type="ARBA" id="ARBA00023018"/>
    </source>
</evidence>
<dbReference type="Pfam" id="PF02931">
    <property type="entry name" value="Neur_chan_LBD"/>
    <property type="match status" value="1"/>
</dbReference>
<dbReference type="FunFam" id="1.20.58.390:FF:000001">
    <property type="entry name" value="Neuronal nicotinic acetylcholine receptor subunit 3"/>
    <property type="match status" value="1"/>
</dbReference>
<evidence type="ECO:0000256" key="1">
    <source>
        <dbReference type="ARBA" id="ARBA00009237"/>
    </source>
</evidence>
<feature type="transmembrane region" description="Helical" evidence="17">
    <location>
        <begin position="318"/>
        <end position="339"/>
    </location>
</feature>
<dbReference type="AlphaFoldDB" id="A0A9Q1CE39"/>
<reference evidence="20" key="1">
    <citation type="submission" date="2021-10" db="EMBL/GenBank/DDBJ databases">
        <title>Tropical sea cucumber genome reveals ecological adaptation and Cuvierian tubules defense mechanism.</title>
        <authorList>
            <person name="Chen T."/>
        </authorList>
    </citation>
    <scope>NUCLEOTIDE SEQUENCE</scope>
    <source>
        <strain evidence="20">Nanhai2018</strain>
        <tissue evidence="20">Muscle</tissue>
    </source>
</reference>
<proteinExistence type="inferred from homology"/>
<evidence type="ECO:0000256" key="17">
    <source>
        <dbReference type="RuleBase" id="RU000687"/>
    </source>
</evidence>
<feature type="transmembrane region" description="Helical" evidence="17">
    <location>
        <begin position="253"/>
        <end position="278"/>
    </location>
</feature>
<dbReference type="InterPro" id="IPR006202">
    <property type="entry name" value="Neur_chan_lig-bd"/>
</dbReference>
<evidence type="ECO:0000256" key="8">
    <source>
        <dbReference type="ARBA" id="ARBA00023065"/>
    </source>
</evidence>
<comment type="similarity">
    <text evidence="1">Belongs to the ligand-gated ion channel (TC 1.A.9) family. Acetylcholine receptor (TC 1.A.9.1) subfamily.</text>
</comment>
<dbReference type="Gene3D" id="1.20.58.390">
    <property type="entry name" value="Neurotransmitter-gated ion-channel transmembrane domain"/>
    <property type="match status" value="2"/>
</dbReference>
<feature type="domain" description="Neurotransmitter-gated ion-channel ligand-binding" evidence="18">
    <location>
        <begin position="46"/>
        <end position="252"/>
    </location>
</feature>
<protein>
    <submittedName>
        <fullName evidence="20">Neuronal acetylcholine receptor subunit alpha-3</fullName>
    </submittedName>
</protein>
<evidence type="ECO:0000256" key="11">
    <source>
        <dbReference type="ARBA" id="ARBA00023170"/>
    </source>
</evidence>
<dbReference type="CDD" id="cd19064">
    <property type="entry name" value="LGIC_TM_nAChR"/>
    <property type="match status" value="1"/>
</dbReference>
<dbReference type="InterPro" id="IPR036719">
    <property type="entry name" value="Neuro-gated_channel_TM_sf"/>
</dbReference>
<evidence type="ECO:0000256" key="10">
    <source>
        <dbReference type="ARBA" id="ARBA00023157"/>
    </source>
</evidence>
<evidence type="ECO:0000256" key="16">
    <source>
        <dbReference type="ARBA" id="ARBA00034104"/>
    </source>
</evidence>
<dbReference type="EMBL" id="JAIZAY010000004">
    <property type="protein sequence ID" value="KAJ8042995.1"/>
    <property type="molecule type" value="Genomic_DNA"/>
</dbReference>
<evidence type="ECO:0000256" key="14">
    <source>
        <dbReference type="ARBA" id="ARBA00023286"/>
    </source>
</evidence>
<dbReference type="Proteomes" id="UP001152320">
    <property type="component" value="Chromosome 4"/>
</dbReference>
<dbReference type="PANTHER" id="PTHR18945">
    <property type="entry name" value="NEUROTRANSMITTER GATED ION CHANNEL"/>
    <property type="match status" value="1"/>
</dbReference>
<dbReference type="Gene3D" id="2.70.170.10">
    <property type="entry name" value="Neurotransmitter-gated ion-channel ligand-binding domain"/>
    <property type="match status" value="1"/>
</dbReference>
<evidence type="ECO:0000256" key="6">
    <source>
        <dbReference type="ARBA" id="ARBA00022989"/>
    </source>
</evidence>
<keyword evidence="9 17" id="KW-0472">Membrane</keyword>
<dbReference type="InterPro" id="IPR002394">
    <property type="entry name" value="Nicotinic_acetylcholine_rcpt"/>
</dbReference>
<keyword evidence="15 17" id="KW-0407">Ion channel</keyword>
<evidence type="ECO:0000313" key="20">
    <source>
        <dbReference type="EMBL" id="KAJ8042995.1"/>
    </source>
</evidence>
<keyword evidence="10" id="KW-1015">Disulfide bond</keyword>
<organism evidence="20 21">
    <name type="scientific">Holothuria leucospilota</name>
    <name type="common">Black long sea cucumber</name>
    <name type="synonym">Mertensiothuria leucospilota</name>
    <dbReference type="NCBI Taxonomy" id="206669"/>
    <lineage>
        <taxon>Eukaryota</taxon>
        <taxon>Metazoa</taxon>
        <taxon>Echinodermata</taxon>
        <taxon>Eleutherozoa</taxon>
        <taxon>Echinozoa</taxon>
        <taxon>Holothuroidea</taxon>
        <taxon>Aspidochirotacea</taxon>
        <taxon>Aspidochirotida</taxon>
        <taxon>Holothuriidae</taxon>
        <taxon>Holothuria</taxon>
    </lineage>
</organism>
<keyword evidence="21" id="KW-1185">Reference proteome</keyword>
<dbReference type="FunFam" id="2.70.170.10:FF:000005">
    <property type="entry name" value="Neuronal nicotinic acetylcholine receptor alpha4 subunit"/>
    <property type="match status" value="1"/>
</dbReference>
<evidence type="ECO:0000259" key="19">
    <source>
        <dbReference type="Pfam" id="PF02932"/>
    </source>
</evidence>
<dbReference type="SUPFAM" id="SSF63712">
    <property type="entry name" value="Nicotinic receptor ligand binding domain-like"/>
    <property type="match status" value="1"/>
</dbReference>
<keyword evidence="8 17" id="KW-0406">Ion transport</keyword>
<evidence type="ECO:0000256" key="12">
    <source>
        <dbReference type="ARBA" id="ARBA00023180"/>
    </source>
</evidence>
<evidence type="ECO:0000256" key="15">
    <source>
        <dbReference type="ARBA" id="ARBA00023303"/>
    </source>
</evidence>
<dbReference type="InterPro" id="IPR006029">
    <property type="entry name" value="Neurotrans-gated_channel_TM"/>
</dbReference>
<dbReference type="FunFam" id="1.20.58.390:FF:000022">
    <property type="entry name" value="Nicotinic acetylcholine receptor subunit alpha4"/>
    <property type="match status" value="1"/>
</dbReference>
<keyword evidence="14" id="KW-1071">Ligand-gated ion channel</keyword>
<dbReference type="GO" id="GO:0004888">
    <property type="term" value="F:transmembrane signaling receptor activity"/>
    <property type="evidence" value="ECO:0007669"/>
    <property type="project" value="InterPro"/>
</dbReference>
<dbReference type="InterPro" id="IPR018000">
    <property type="entry name" value="Neurotransmitter_ion_chnl_CS"/>
</dbReference>
<evidence type="ECO:0000313" key="21">
    <source>
        <dbReference type="Proteomes" id="UP001152320"/>
    </source>
</evidence>
<comment type="subcellular location">
    <subcellularLocation>
        <location evidence="16">Postsynaptic cell membrane</location>
        <topology evidence="16">Multi-pass membrane protein</topology>
    </subcellularLocation>
</comment>
<dbReference type="InterPro" id="IPR036734">
    <property type="entry name" value="Neur_chan_lig-bd_sf"/>
</dbReference>